<sequence length="429" mass="50259">MKLSLSQKLEEDYKLEATSCLKKRISDLESQLARADAHIVIDQVHELEEMDKSFAMNRERLKSQKKRRSVRSTCKNWNALSKSASRNQFLGFMMMDSKVCSLMFDLERIRNSDEAFVDRVINQVSVLDHMEISKTFYCEGLLLLVTKDSRPLVWNPCMNQLLKIRPRNSYSRLDQYAFGYDNNNRNHKVLRFIDEYLFTDGLVKHALTYQVFDLASESWRVVDVTPDWDIKSYQRGVSLKGNAYFFAQEKTTRLEFEIQDFLLCFDFTRERFGPRLPLPFHSYARDTVALSCVREEKLSVLHQSKRLLDTMEIWVTTKIEHSDVSWSKFLRVDMRPLTGFQFDYKSGSFFIHEEKKLAVVFDLDGYKPTRCRYQTAHIIGEDGYYKSVNIKEAKDLGEPGMSVYCVPLVCSSSYVPSLVQLGKRKERDY</sequence>
<evidence type="ECO:0000259" key="1">
    <source>
        <dbReference type="Pfam" id="PF07734"/>
    </source>
</evidence>
<dbReference type="Proteomes" id="UP000467841">
    <property type="component" value="Unassembled WGS sequence"/>
</dbReference>
<reference evidence="2" key="1">
    <citation type="submission" date="2020-01" db="EMBL/GenBank/DDBJ databases">
        <authorList>
            <person name="Mishra B."/>
        </authorList>
    </citation>
    <scope>NUCLEOTIDE SEQUENCE [LARGE SCALE GENOMIC DNA]</scope>
</reference>
<dbReference type="InterPro" id="IPR050233">
    <property type="entry name" value="A_thaliana_F-box"/>
</dbReference>
<comment type="caution">
    <text evidence="2">The sequence shown here is derived from an EMBL/GenBank/DDBJ whole genome shotgun (WGS) entry which is preliminary data.</text>
</comment>
<proteinExistence type="predicted"/>
<dbReference type="InterPro" id="IPR017451">
    <property type="entry name" value="F-box-assoc_interact_dom"/>
</dbReference>
<dbReference type="InterPro" id="IPR006527">
    <property type="entry name" value="F-box-assoc_dom_typ1"/>
</dbReference>
<evidence type="ECO:0000313" key="2">
    <source>
        <dbReference type="EMBL" id="CAA7035622.1"/>
    </source>
</evidence>
<dbReference type="NCBIfam" id="TIGR01640">
    <property type="entry name" value="F_box_assoc_1"/>
    <property type="match status" value="1"/>
</dbReference>
<feature type="domain" description="F-box associated beta-propeller type 1" evidence="1">
    <location>
        <begin position="91"/>
        <end position="421"/>
    </location>
</feature>
<gene>
    <name evidence="2" type="ORF">MERR_LOCUS22857</name>
</gene>
<protein>
    <recommendedName>
        <fullName evidence="1">F-box associated beta-propeller type 1 domain-containing protein</fullName>
    </recommendedName>
</protein>
<dbReference type="Pfam" id="PF07734">
    <property type="entry name" value="FBA_1"/>
    <property type="match status" value="1"/>
</dbReference>
<evidence type="ECO:0000313" key="3">
    <source>
        <dbReference type="Proteomes" id="UP000467841"/>
    </source>
</evidence>
<dbReference type="OrthoDB" id="1126792at2759"/>
<accession>A0A6D2JFB2</accession>
<dbReference type="AlphaFoldDB" id="A0A6D2JFB2"/>
<name>A0A6D2JFB2_9BRAS</name>
<keyword evidence="3" id="KW-1185">Reference proteome</keyword>
<organism evidence="2 3">
    <name type="scientific">Microthlaspi erraticum</name>
    <dbReference type="NCBI Taxonomy" id="1685480"/>
    <lineage>
        <taxon>Eukaryota</taxon>
        <taxon>Viridiplantae</taxon>
        <taxon>Streptophyta</taxon>
        <taxon>Embryophyta</taxon>
        <taxon>Tracheophyta</taxon>
        <taxon>Spermatophyta</taxon>
        <taxon>Magnoliopsida</taxon>
        <taxon>eudicotyledons</taxon>
        <taxon>Gunneridae</taxon>
        <taxon>Pentapetalae</taxon>
        <taxon>rosids</taxon>
        <taxon>malvids</taxon>
        <taxon>Brassicales</taxon>
        <taxon>Brassicaceae</taxon>
        <taxon>Coluteocarpeae</taxon>
        <taxon>Microthlaspi</taxon>
    </lineage>
</organism>
<dbReference type="EMBL" id="CACVBM020001161">
    <property type="protein sequence ID" value="CAA7035622.1"/>
    <property type="molecule type" value="Genomic_DNA"/>
</dbReference>
<dbReference type="PANTHER" id="PTHR47993:SF360">
    <property type="entry name" value="F-BOX ASSOCIATED DOMAIN-CONTAINING PROTEIN"/>
    <property type="match status" value="1"/>
</dbReference>
<dbReference type="PANTHER" id="PTHR47993">
    <property type="entry name" value="OS09G0372900 PROTEIN-RELATED"/>
    <property type="match status" value="1"/>
</dbReference>